<accession>A0A0V1K8Y2</accession>
<name>A0A0V1K8Y2_TRIPS</name>
<sequence length="56" mass="6189">MNMLIIMDRMPPIVVAIKDCFDELMFCCTAQADSLTLLTSISCKACDCNDGLKADR</sequence>
<organism evidence="1 2">
    <name type="scientific">Trichinella pseudospiralis</name>
    <name type="common">Parasitic roundworm</name>
    <dbReference type="NCBI Taxonomy" id="6337"/>
    <lineage>
        <taxon>Eukaryota</taxon>
        <taxon>Metazoa</taxon>
        <taxon>Ecdysozoa</taxon>
        <taxon>Nematoda</taxon>
        <taxon>Enoplea</taxon>
        <taxon>Dorylaimia</taxon>
        <taxon>Trichinellida</taxon>
        <taxon>Trichinellidae</taxon>
        <taxon>Trichinella</taxon>
    </lineage>
</organism>
<reference evidence="1 2" key="1">
    <citation type="submission" date="2015-01" db="EMBL/GenBank/DDBJ databases">
        <title>Evolution of Trichinella species and genotypes.</title>
        <authorList>
            <person name="Korhonen P.K."/>
            <person name="Edoardo P."/>
            <person name="Giuseppe L.R."/>
            <person name="Gasser R.B."/>
        </authorList>
    </citation>
    <scope>NUCLEOTIDE SEQUENCE [LARGE SCALE GENOMIC DNA]</scope>
    <source>
        <strain evidence="1">ISS176</strain>
    </source>
</reference>
<gene>
    <name evidence="1" type="ORF">T4C_8695</name>
</gene>
<evidence type="ECO:0000313" key="2">
    <source>
        <dbReference type="Proteomes" id="UP000054826"/>
    </source>
</evidence>
<dbReference type="Proteomes" id="UP000054826">
    <property type="component" value="Unassembled WGS sequence"/>
</dbReference>
<evidence type="ECO:0000313" key="1">
    <source>
        <dbReference type="EMBL" id="KRZ43650.1"/>
    </source>
</evidence>
<protein>
    <submittedName>
        <fullName evidence="1">Uncharacterized protein</fullName>
    </submittedName>
</protein>
<proteinExistence type="predicted"/>
<dbReference type="EMBL" id="JYDV01000009">
    <property type="protein sequence ID" value="KRZ43650.1"/>
    <property type="molecule type" value="Genomic_DNA"/>
</dbReference>
<dbReference type="AlphaFoldDB" id="A0A0V1K8Y2"/>
<comment type="caution">
    <text evidence="1">The sequence shown here is derived from an EMBL/GenBank/DDBJ whole genome shotgun (WGS) entry which is preliminary data.</text>
</comment>